<dbReference type="RefSeq" id="WP_005996328.1">
    <property type="nucleotide sequence ID" value="NZ_AECZ01000038.1"/>
</dbReference>
<proteinExistence type="predicted"/>
<dbReference type="AlphaFoldDB" id="E1K1A0"/>
<organism evidence="2 3">
    <name type="scientific">Solidesulfovibrio fructosivorans JJ]</name>
    <dbReference type="NCBI Taxonomy" id="596151"/>
    <lineage>
        <taxon>Bacteria</taxon>
        <taxon>Pseudomonadati</taxon>
        <taxon>Thermodesulfobacteriota</taxon>
        <taxon>Desulfovibrionia</taxon>
        <taxon>Desulfovibrionales</taxon>
        <taxon>Desulfovibrionaceae</taxon>
        <taxon>Solidesulfovibrio</taxon>
    </lineage>
</organism>
<feature type="signal peptide" evidence="1">
    <location>
        <begin position="1"/>
        <end position="18"/>
    </location>
</feature>
<keyword evidence="1" id="KW-0732">Signal</keyword>
<name>E1K1A0_SOLFR</name>
<evidence type="ECO:0000256" key="1">
    <source>
        <dbReference type="SAM" id="SignalP"/>
    </source>
</evidence>
<sequence length="160" mass="17064" precursor="true">MKRMPMLPVLLLTVLAVAGCFAPKAQEAARNWRPLGVGGLTLDALLAVSPCVKNVVWETFAGDPGQTVVRASVEYDPARAATGCPKLEKDDALAKRLFLILDLAVTAATGDVAFLAAKAQAYNADGYFEEYWLDIGVVADIAAKAFPIPCADIVLPVYLR</sequence>
<evidence type="ECO:0008006" key="4">
    <source>
        <dbReference type="Google" id="ProtNLM"/>
    </source>
</evidence>
<dbReference type="Proteomes" id="UP000006250">
    <property type="component" value="Unassembled WGS sequence"/>
</dbReference>
<dbReference type="PROSITE" id="PS51257">
    <property type="entry name" value="PROKAR_LIPOPROTEIN"/>
    <property type="match status" value="1"/>
</dbReference>
<reference evidence="2 3" key="1">
    <citation type="submission" date="2010-08" db="EMBL/GenBank/DDBJ databases">
        <title>The draft genome of Desulfovibrio fructosovorans JJ.</title>
        <authorList>
            <consortium name="US DOE Joint Genome Institute (JGI-PGF)"/>
            <person name="Lucas S."/>
            <person name="Copeland A."/>
            <person name="Lapidus A."/>
            <person name="Cheng J.-F."/>
            <person name="Bruce D."/>
            <person name="Goodwin L."/>
            <person name="Pitluck S."/>
            <person name="Land M.L."/>
            <person name="Hauser L."/>
            <person name="Chang Y.-J."/>
            <person name="Jeffries C."/>
            <person name="Wall J.D."/>
            <person name="Stahl D.A."/>
            <person name="Arkin A.P."/>
            <person name="Dehal P."/>
            <person name="Stolyar S.M."/>
            <person name="Hazen T.C."/>
            <person name="Woyke T.J."/>
        </authorList>
    </citation>
    <scope>NUCLEOTIDE SEQUENCE [LARGE SCALE GENOMIC DNA]</scope>
    <source>
        <strain evidence="2 3">JJ</strain>
    </source>
</reference>
<gene>
    <name evidence="2" type="ORF">DesfrDRAFT_3650</name>
</gene>
<comment type="caution">
    <text evidence="2">The sequence shown here is derived from an EMBL/GenBank/DDBJ whole genome shotgun (WGS) entry which is preliminary data.</text>
</comment>
<accession>E1K1A0</accession>
<dbReference type="eggNOG" id="ENOG5031FDY">
    <property type="taxonomic scope" value="Bacteria"/>
</dbReference>
<evidence type="ECO:0000313" key="2">
    <source>
        <dbReference type="EMBL" id="EFL49586.1"/>
    </source>
</evidence>
<evidence type="ECO:0000313" key="3">
    <source>
        <dbReference type="Proteomes" id="UP000006250"/>
    </source>
</evidence>
<keyword evidence="3" id="KW-1185">Reference proteome</keyword>
<protein>
    <recommendedName>
        <fullName evidence="4">Lipoprotein</fullName>
    </recommendedName>
</protein>
<dbReference type="EMBL" id="AECZ01000038">
    <property type="protein sequence ID" value="EFL49586.1"/>
    <property type="molecule type" value="Genomic_DNA"/>
</dbReference>
<feature type="chain" id="PRO_5003148410" description="Lipoprotein" evidence="1">
    <location>
        <begin position="19"/>
        <end position="160"/>
    </location>
</feature>